<keyword evidence="2" id="KW-1185">Reference proteome</keyword>
<protein>
    <submittedName>
        <fullName evidence="1">Uncharacterized protein</fullName>
    </submittedName>
</protein>
<sequence>MKTIEGVPDGWTLTYQEVSNNVYTVHLVTNFGSVVETTDSDDLDSIIAHCVESAREIENRTRLT</sequence>
<dbReference type="Proteomes" id="UP000198598">
    <property type="component" value="Unassembled WGS sequence"/>
</dbReference>
<proteinExistence type="predicted"/>
<evidence type="ECO:0000313" key="2">
    <source>
        <dbReference type="Proteomes" id="UP000198598"/>
    </source>
</evidence>
<dbReference type="EMBL" id="FOLQ01000056">
    <property type="protein sequence ID" value="SFF36886.1"/>
    <property type="molecule type" value="Genomic_DNA"/>
</dbReference>
<dbReference type="STRING" id="662367.SAMN05216167_1566"/>
<dbReference type="AlphaFoldDB" id="A0A1I2I7L5"/>
<evidence type="ECO:0000313" key="1">
    <source>
        <dbReference type="EMBL" id="SFF36886.1"/>
    </source>
</evidence>
<reference evidence="1 2" key="1">
    <citation type="submission" date="2016-10" db="EMBL/GenBank/DDBJ databases">
        <authorList>
            <person name="de Groot N.N."/>
        </authorList>
    </citation>
    <scope>NUCLEOTIDE SEQUENCE [LARGE SCALE GENOMIC DNA]</scope>
    <source>
        <strain evidence="1 2">DSM 26130</strain>
    </source>
</reference>
<name>A0A1I2I7L5_9BACT</name>
<accession>A0A1I2I7L5</accession>
<organism evidence="1 2">
    <name type="scientific">Spirosoma endophyticum</name>
    <dbReference type="NCBI Taxonomy" id="662367"/>
    <lineage>
        <taxon>Bacteria</taxon>
        <taxon>Pseudomonadati</taxon>
        <taxon>Bacteroidota</taxon>
        <taxon>Cytophagia</taxon>
        <taxon>Cytophagales</taxon>
        <taxon>Cytophagaceae</taxon>
        <taxon>Spirosoma</taxon>
    </lineage>
</organism>
<gene>
    <name evidence="1" type="ORF">SAMN05216167_1566</name>
</gene>